<organism evidence="2 3">
    <name type="scientific">Teratosphaeria destructans</name>
    <dbReference type="NCBI Taxonomy" id="418781"/>
    <lineage>
        <taxon>Eukaryota</taxon>
        <taxon>Fungi</taxon>
        <taxon>Dikarya</taxon>
        <taxon>Ascomycota</taxon>
        <taxon>Pezizomycotina</taxon>
        <taxon>Dothideomycetes</taxon>
        <taxon>Dothideomycetidae</taxon>
        <taxon>Mycosphaerellales</taxon>
        <taxon>Teratosphaeriaceae</taxon>
        <taxon>Teratosphaeria</taxon>
    </lineage>
</organism>
<feature type="compositionally biased region" description="Polar residues" evidence="1">
    <location>
        <begin position="55"/>
        <end position="67"/>
    </location>
</feature>
<keyword evidence="3" id="KW-1185">Reference proteome</keyword>
<dbReference type="OrthoDB" id="10560672at2759"/>
<evidence type="ECO:0000256" key="1">
    <source>
        <dbReference type="SAM" id="MobiDB-lite"/>
    </source>
</evidence>
<reference evidence="2 3" key="1">
    <citation type="journal article" date="2018" name="IMA Fungus">
        <title>IMA Genome-F 10: Nine draft genome sequences of Claviceps purpurea s.lat., including C. arundinis, C. humidiphila, and C. cf. spartinae, pseudomolecules for the pitch canker pathogen Fusarium circinatum, draft genome of Davidsoniella eucalypti, Grosmannia galeiformis, Quambalaria eucalypti, and Teratosphaeria destructans.</title>
        <authorList>
            <person name="Wingfield B.D."/>
            <person name="Liu M."/>
            <person name="Nguyen H.D."/>
            <person name="Lane F.A."/>
            <person name="Morgan S.W."/>
            <person name="De Vos L."/>
            <person name="Wilken P.M."/>
            <person name="Duong T.A."/>
            <person name="Aylward J."/>
            <person name="Coetzee M.P."/>
            <person name="Dadej K."/>
            <person name="De Beer Z.W."/>
            <person name="Findlay W."/>
            <person name="Havenga M."/>
            <person name="Kolarik M."/>
            <person name="Menzies J.G."/>
            <person name="Naidoo K."/>
            <person name="Pochopski O."/>
            <person name="Shoukouhi P."/>
            <person name="Santana Q.C."/>
            <person name="Seifert K.A."/>
            <person name="Soal N."/>
            <person name="Steenkamp E.T."/>
            <person name="Tatham C.T."/>
            <person name="van der Nest M.A."/>
            <person name="Wingfield M.J."/>
        </authorList>
    </citation>
    <scope>NUCLEOTIDE SEQUENCE [LARGE SCALE GENOMIC DNA]</scope>
    <source>
        <strain evidence="2">CMW44962</strain>
    </source>
</reference>
<feature type="region of interest" description="Disordered" evidence="1">
    <location>
        <begin position="169"/>
        <end position="238"/>
    </location>
</feature>
<protein>
    <submittedName>
        <fullName evidence="2">Uncharacterized protein</fullName>
    </submittedName>
</protein>
<reference evidence="2 3" key="2">
    <citation type="journal article" date="2021" name="Curr. Genet.">
        <title>Genetic response to nitrogen starvation in the aggressive Eucalyptus foliar pathogen Teratosphaeria destructans.</title>
        <authorList>
            <person name="Havenga M."/>
            <person name="Wingfield B.D."/>
            <person name="Wingfield M.J."/>
            <person name="Dreyer L.L."/>
            <person name="Roets F."/>
            <person name="Aylward J."/>
        </authorList>
    </citation>
    <scope>NUCLEOTIDE SEQUENCE [LARGE SCALE GENOMIC DNA]</scope>
    <source>
        <strain evidence="2">CMW44962</strain>
    </source>
</reference>
<feature type="region of interest" description="Disordered" evidence="1">
    <location>
        <begin position="96"/>
        <end position="122"/>
    </location>
</feature>
<dbReference type="AlphaFoldDB" id="A0A9W7SQP8"/>
<feature type="region of interest" description="Disordered" evidence="1">
    <location>
        <begin position="48"/>
        <end position="69"/>
    </location>
</feature>
<name>A0A9W7SQP8_9PEZI</name>
<dbReference type="EMBL" id="RIBY02001952">
    <property type="protein sequence ID" value="KAH9826812.1"/>
    <property type="molecule type" value="Genomic_DNA"/>
</dbReference>
<gene>
    <name evidence="2" type="ORF">Tdes44962_MAKER09955</name>
</gene>
<evidence type="ECO:0000313" key="3">
    <source>
        <dbReference type="Proteomes" id="UP001138500"/>
    </source>
</evidence>
<accession>A0A9W7SQP8</accession>
<comment type="caution">
    <text evidence="2">The sequence shown here is derived from an EMBL/GenBank/DDBJ whole genome shotgun (WGS) entry which is preliminary data.</text>
</comment>
<proteinExistence type="predicted"/>
<evidence type="ECO:0000313" key="2">
    <source>
        <dbReference type="EMBL" id="KAH9826812.1"/>
    </source>
</evidence>
<sequence length="264" mass="28560">MGLDANNSTNRLRKWLVAIKGRHEKKAWESKNALPDENFVPRHRASHSAIADPQVQRTSVAGQQSLPTRHERTTYVDAVKSGGGFAYGGGGSFDMRPGYFEPSGELEPQQRPRSEQARPGVQRQTAYLDAIKTGGGFSYGGGGPFDMHPGHLAPSGELYQRDGRRVVASPQPSALKARHLEQTASSSRPKQRRASVSGATPPLSATQIPATGPQHMKSARRNSTSSPLPPGHYIHPVTQRLIPAAPKFQLCQVRSPPLAEGAVR</sequence>
<dbReference type="Proteomes" id="UP001138500">
    <property type="component" value="Unassembled WGS sequence"/>
</dbReference>